<dbReference type="Proteomes" id="UP001066276">
    <property type="component" value="Chromosome 6"/>
</dbReference>
<sequence>MSSGTGPAPWPGHGAPLAHGGLQPKWRAAHERWVASCDRAPEIRRLAEPQLLGRDHGRCCRRARRQRELTGGRV</sequence>
<keyword evidence="3" id="KW-1185">Reference proteome</keyword>
<accession>A0AAV7QT30</accession>
<organism evidence="2 3">
    <name type="scientific">Pleurodeles waltl</name>
    <name type="common">Iberian ribbed newt</name>
    <dbReference type="NCBI Taxonomy" id="8319"/>
    <lineage>
        <taxon>Eukaryota</taxon>
        <taxon>Metazoa</taxon>
        <taxon>Chordata</taxon>
        <taxon>Craniata</taxon>
        <taxon>Vertebrata</taxon>
        <taxon>Euteleostomi</taxon>
        <taxon>Amphibia</taxon>
        <taxon>Batrachia</taxon>
        <taxon>Caudata</taxon>
        <taxon>Salamandroidea</taxon>
        <taxon>Salamandridae</taxon>
        <taxon>Pleurodelinae</taxon>
        <taxon>Pleurodeles</taxon>
    </lineage>
</organism>
<name>A0AAV7QT30_PLEWA</name>
<proteinExistence type="predicted"/>
<dbReference type="EMBL" id="JANPWB010000010">
    <property type="protein sequence ID" value="KAJ1143228.1"/>
    <property type="molecule type" value="Genomic_DNA"/>
</dbReference>
<reference evidence="2" key="1">
    <citation type="journal article" date="2022" name="bioRxiv">
        <title>Sequencing and chromosome-scale assembly of the giantPleurodeles waltlgenome.</title>
        <authorList>
            <person name="Brown T."/>
            <person name="Elewa A."/>
            <person name="Iarovenko S."/>
            <person name="Subramanian E."/>
            <person name="Araus A.J."/>
            <person name="Petzold A."/>
            <person name="Susuki M."/>
            <person name="Suzuki K.-i.T."/>
            <person name="Hayashi T."/>
            <person name="Toyoda A."/>
            <person name="Oliveira C."/>
            <person name="Osipova E."/>
            <person name="Leigh N.D."/>
            <person name="Simon A."/>
            <person name="Yun M.H."/>
        </authorList>
    </citation>
    <scope>NUCLEOTIDE SEQUENCE</scope>
    <source>
        <strain evidence="2">20211129_DDA</strain>
        <tissue evidence="2">Liver</tissue>
    </source>
</reference>
<evidence type="ECO:0000313" key="2">
    <source>
        <dbReference type="EMBL" id="KAJ1143228.1"/>
    </source>
</evidence>
<dbReference type="AlphaFoldDB" id="A0AAV7QT30"/>
<gene>
    <name evidence="2" type="ORF">NDU88_009539</name>
</gene>
<protein>
    <submittedName>
        <fullName evidence="2">Uncharacterized protein</fullName>
    </submittedName>
</protein>
<feature type="region of interest" description="Disordered" evidence="1">
    <location>
        <begin position="1"/>
        <end position="23"/>
    </location>
</feature>
<comment type="caution">
    <text evidence="2">The sequence shown here is derived from an EMBL/GenBank/DDBJ whole genome shotgun (WGS) entry which is preliminary data.</text>
</comment>
<evidence type="ECO:0000313" key="3">
    <source>
        <dbReference type="Proteomes" id="UP001066276"/>
    </source>
</evidence>
<evidence type="ECO:0000256" key="1">
    <source>
        <dbReference type="SAM" id="MobiDB-lite"/>
    </source>
</evidence>